<evidence type="ECO:0000256" key="6">
    <source>
        <dbReference type="ARBA" id="ARBA00023136"/>
    </source>
</evidence>
<feature type="transmembrane region" description="Helical" evidence="7">
    <location>
        <begin position="135"/>
        <end position="152"/>
    </location>
</feature>
<dbReference type="InterPro" id="IPR050833">
    <property type="entry name" value="Poly_Biosynth_Transport"/>
</dbReference>
<accession>A0A4Q1K0E4</accession>
<sequence length="476" mass="51188">MGGQAAKIAIQFGGIILLARLLTPYDYGLLAMVVSIVGIGEILRDFGLSSAAVQAKSVSQAQRSNLFWINSGIGLGLGLVIFFSARGIAAFYREPALVLIAQVLSFTFLVNGMTTQYRAQLVRDLKFAKIATADVSAQALGLGVGVACALLWKNYWALVAQQVVQSVTGLVVMMIATRWLPGRPRRHVEMSGFLSFGWTLMATQMLAYASQNLGQVIIGNRIGAQALGLYNRAFQLLMMPLYQINAPATTVALPVLSRLQDEPARFDAFLLRGQTVLLHVIISIFVFGCAQARPLIELVLGAHWVSAVEIFQVLTIGGLFQAAGYAAYWVFLSKGLGKAQLTNSVVGRVLMIAAIVVGSHWGAIGVAAGYSLGLALIWPFSLFWISRCTQAPVREMFHNGLRAILGYGIGGIASWAAVRHFMQDQSLIVQLLIGGAVMALAFGLVCLLWPAFRRDVVSILNSRSLLASARASKGVA</sequence>
<evidence type="ECO:0000256" key="4">
    <source>
        <dbReference type="ARBA" id="ARBA00022692"/>
    </source>
</evidence>
<evidence type="ECO:0000313" key="8">
    <source>
        <dbReference type="EMBL" id="RXR08491.1"/>
    </source>
</evidence>
<keyword evidence="6 7" id="KW-0472">Membrane</keyword>
<gene>
    <name evidence="8" type="ORF">EPA99_01310</name>
</gene>
<reference evidence="8 9" key="1">
    <citation type="submission" date="2019-01" db="EMBL/GenBank/DDBJ databases">
        <title>Pseudoxanthomonas composti sp. nov., isolated from compost.</title>
        <authorList>
            <person name="Yang G."/>
        </authorList>
    </citation>
    <scope>NUCLEOTIDE SEQUENCE [LARGE SCALE GENOMIC DNA]</scope>
    <source>
        <strain evidence="8 9">GSS15</strain>
    </source>
</reference>
<feature type="transmembrane region" description="Helical" evidence="7">
    <location>
        <begin position="310"/>
        <end position="333"/>
    </location>
</feature>
<evidence type="ECO:0000313" key="9">
    <source>
        <dbReference type="Proteomes" id="UP000289784"/>
    </source>
</evidence>
<evidence type="ECO:0000256" key="2">
    <source>
        <dbReference type="ARBA" id="ARBA00007430"/>
    </source>
</evidence>
<dbReference type="OrthoDB" id="8538786at2"/>
<name>A0A4Q1K0E4_9GAMM</name>
<feature type="transmembrane region" description="Helical" evidence="7">
    <location>
        <begin position="67"/>
        <end position="89"/>
    </location>
</feature>
<dbReference type="Pfam" id="PF13440">
    <property type="entry name" value="Polysacc_synt_3"/>
    <property type="match status" value="1"/>
</dbReference>
<keyword evidence="3" id="KW-1003">Cell membrane</keyword>
<dbReference type="GO" id="GO:0005886">
    <property type="term" value="C:plasma membrane"/>
    <property type="evidence" value="ECO:0007669"/>
    <property type="project" value="UniProtKB-SubCell"/>
</dbReference>
<evidence type="ECO:0000256" key="1">
    <source>
        <dbReference type="ARBA" id="ARBA00004651"/>
    </source>
</evidence>
<keyword evidence="4 7" id="KW-0812">Transmembrane</keyword>
<dbReference type="CDD" id="cd13127">
    <property type="entry name" value="MATE_tuaB_like"/>
    <property type="match status" value="1"/>
</dbReference>
<organism evidence="8 9">
    <name type="scientific">Pseudoxanthomonas composti</name>
    <dbReference type="NCBI Taxonomy" id="2137479"/>
    <lineage>
        <taxon>Bacteria</taxon>
        <taxon>Pseudomonadati</taxon>
        <taxon>Pseudomonadota</taxon>
        <taxon>Gammaproteobacteria</taxon>
        <taxon>Lysobacterales</taxon>
        <taxon>Lysobacteraceae</taxon>
        <taxon>Pseudoxanthomonas</taxon>
    </lineage>
</organism>
<protein>
    <submittedName>
        <fullName evidence="8">Lipopolysaccharide biosynthesis protein</fullName>
    </submittedName>
</protein>
<proteinExistence type="inferred from homology"/>
<feature type="transmembrane region" description="Helical" evidence="7">
    <location>
        <begin position="269"/>
        <end position="290"/>
    </location>
</feature>
<feature type="transmembrane region" description="Helical" evidence="7">
    <location>
        <begin position="27"/>
        <end position="46"/>
    </location>
</feature>
<evidence type="ECO:0000256" key="5">
    <source>
        <dbReference type="ARBA" id="ARBA00022989"/>
    </source>
</evidence>
<comment type="similarity">
    <text evidence="2">Belongs to the polysaccharide synthase family.</text>
</comment>
<dbReference type="EMBL" id="SAWZ01000001">
    <property type="protein sequence ID" value="RXR08491.1"/>
    <property type="molecule type" value="Genomic_DNA"/>
</dbReference>
<dbReference type="PANTHER" id="PTHR30250:SF10">
    <property type="entry name" value="LIPOPOLYSACCHARIDE BIOSYNTHESIS PROTEIN WZXC"/>
    <property type="match status" value="1"/>
</dbReference>
<keyword evidence="9" id="KW-1185">Reference proteome</keyword>
<feature type="transmembrane region" description="Helical" evidence="7">
    <location>
        <begin position="428"/>
        <end position="452"/>
    </location>
</feature>
<keyword evidence="5 7" id="KW-1133">Transmembrane helix</keyword>
<evidence type="ECO:0000256" key="7">
    <source>
        <dbReference type="SAM" id="Phobius"/>
    </source>
</evidence>
<feature type="transmembrane region" description="Helical" evidence="7">
    <location>
        <begin position="401"/>
        <end position="422"/>
    </location>
</feature>
<dbReference type="Proteomes" id="UP000289784">
    <property type="component" value="Unassembled WGS sequence"/>
</dbReference>
<evidence type="ECO:0000256" key="3">
    <source>
        <dbReference type="ARBA" id="ARBA00022475"/>
    </source>
</evidence>
<dbReference type="AlphaFoldDB" id="A0A4Q1K0E4"/>
<feature type="transmembrane region" description="Helical" evidence="7">
    <location>
        <begin position="95"/>
        <end position="114"/>
    </location>
</feature>
<feature type="transmembrane region" description="Helical" evidence="7">
    <location>
        <begin position="345"/>
        <end position="364"/>
    </location>
</feature>
<comment type="subcellular location">
    <subcellularLocation>
        <location evidence="1">Cell membrane</location>
        <topology evidence="1">Multi-pass membrane protein</topology>
    </subcellularLocation>
</comment>
<dbReference type="PANTHER" id="PTHR30250">
    <property type="entry name" value="PST FAMILY PREDICTED COLANIC ACID TRANSPORTER"/>
    <property type="match status" value="1"/>
</dbReference>
<comment type="caution">
    <text evidence="8">The sequence shown here is derived from an EMBL/GenBank/DDBJ whole genome shotgun (WGS) entry which is preliminary data.</text>
</comment>
<feature type="transmembrane region" description="Helical" evidence="7">
    <location>
        <begin position="370"/>
        <end position="389"/>
    </location>
</feature>